<evidence type="ECO:0000256" key="1">
    <source>
        <dbReference type="ARBA" id="ARBA00004609"/>
    </source>
</evidence>
<feature type="signal peptide" evidence="9">
    <location>
        <begin position="1"/>
        <end position="17"/>
    </location>
</feature>
<keyword evidence="8" id="KW-0449">Lipoprotein</keyword>
<dbReference type="InterPro" id="IPR051445">
    <property type="entry name" value="LY6H/LY6L_nAChR_modulators"/>
</dbReference>
<evidence type="ECO:0000256" key="8">
    <source>
        <dbReference type="ARBA" id="ARBA00023288"/>
    </source>
</evidence>
<keyword evidence="4 9" id="KW-0732">Signal</keyword>
<dbReference type="GO" id="GO:0005886">
    <property type="term" value="C:plasma membrane"/>
    <property type="evidence" value="ECO:0007669"/>
    <property type="project" value="UniProtKB-SubCell"/>
</dbReference>
<evidence type="ECO:0000256" key="7">
    <source>
        <dbReference type="ARBA" id="ARBA00023180"/>
    </source>
</evidence>
<dbReference type="SMART" id="SM00134">
    <property type="entry name" value="LU"/>
    <property type="match status" value="1"/>
</dbReference>
<dbReference type="Gene3D" id="2.10.60.10">
    <property type="entry name" value="CD59"/>
    <property type="match status" value="1"/>
</dbReference>
<feature type="chain" id="PRO_5034295704" evidence="9">
    <location>
        <begin position="18"/>
        <end position="151"/>
    </location>
</feature>
<dbReference type="PANTHER" id="PTHR32217">
    <property type="entry name" value="LYMPHOCYTE ANTIGEN 6H"/>
    <property type="match status" value="1"/>
</dbReference>
<dbReference type="Proteomes" id="UP000694850">
    <property type="component" value="Unplaced"/>
</dbReference>
<dbReference type="RefSeq" id="XP_007954333.1">
    <property type="nucleotide sequence ID" value="XM_007956142.1"/>
</dbReference>
<dbReference type="Pfam" id="PF00021">
    <property type="entry name" value="UPAR_LY6"/>
    <property type="match status" value="1"/>
</dbReference>
<reference evidence="12" key="1">
    <citation type="submission" date="2025-08" db="UniProtKB">
        <authorList>
            <consortium name="RefSeq"/>
        </authorList>
    </citation>
    <scope>IDENTIFICATION</scope>
</reference>
<keyword evidence="11" id="KW-1185">Reference proteome</keyword>
<evidence type="ECO:0000256" key="5">
    <source>
        <dbReference type="ARBA" id="ARBA00023136"/>
    </source>
</evidence>
<proteinExistence type="predicted"/>
<organism evidence="11 12">
    <name type="scientific">Orycteropus afer afer</name>
    <dbReference type="NCBI Taxonomy" id="1230840"/>
    <lineage>
        <taxon>Eukaryota</taxon>
        <taxon>Metazoa</taxon>
        <taxon>Chordata</taxon>
        <taxon>Craniata</taxon>
        <taxon>Vertebrata</taxon>
        <taxon>Euteleostomi</taxon>
        <taxon>Mammalia</taxon>
        <taxon>Eutheria</taxon>
        <taxon>Afrotheria</taxon>
        <taxon>Tubulidentata</taxon>
        <taxon>Orycteropodidae</taxon>
        <taxon>Orycteropus</taxon>
    </lineage>
</organism>
<evidence type="ECO:0000256" key="2">
    <source>
        <dbReference type="ARBA" id="ARBA00022475"/>
    </source>
</evidence>
<feature type="domain" description="UPAR/Ly6" evidence="10">
    <location>
        <begin position="23"/>
        <end position="109"/>
    </location>
</feature>
<name>A0A8B7B2D0_ORYAF</name>
<dbReference type="GO" id="GO:0098552">
    <property type="term" value="C:side of membrane"/>
    <property type="evidence" value="ECO:0007669"/>
    <property type="project" value="UniProtKB-KW"/>
</dbReference>
<dbReference type="OrthoDB" id="9630838at2759"/>
<dbReference type="GeneID" id="103210217"/>
<dbReference type="InterPro" id="IPR016054">
    <property type="entry name" value="LY6_UPA_recep-like"/>
</dbReference>
<dbReference type="SUPFAM" id="SSF57302">
    <property type="entry name" value="Snake toxin-like"/>
    <property type="match status" value="1"/>
</dbReference>
<keyword evidence="5" id="KW-0472">Membrane</keyword>
<dbReference type="AlphaFoldDB" id="A0A8B7B2D0"/>
<evidence type="ECO:0000256" key="6">
    <source>
        <dbReference type="ARBA" id="ARBA00023157"/>
    </source>
</evidence>
<accession>A0A8B7B2D0</accession>
<evidence type="ECO:0000256" key="3">
    <source>
        <dbReference type="ARBA" id="ARBA00022622"/>
    </source>
</evidence>
<dbReference type="PANTHER" id="PTHR32217:SF2">
    <property type="entry name" value="LYMPHOCYTE ANTIGEN 6L"/>
    <property type="match status" value="1"/>
</dbReference>
<keyword evidence="7" id="KW-0325">Glycoprotein</keyword>
<evidence type="ECO:0000256" key="9">
    <source>
        <dbReference type="SAM" id="SignalP"/>
    </source>
</evidence>
<keyword evidence="6" id="KW-1015">Disulfide bond</keyword>
<comment type="subcellular location">
    <subcellularLocation>
        <location evidence="1">Cell membrane</location>
        <topology evidence="1">Lipid-anchor</topology>
        <topology evidence="1">GPI-anchor</topology>
    </subcellularLocation>
</comment>
<keyword evidence="3" id="KW-0336">GPI-anchor</keyword>
<evidence type="ECO:0000313" key="11">
    <source>
        <dbReference type="Proteomes" id="UP000694850"/>
    </source>
</evidence>
<protein>
    <submittedName>
        <fullName evidence="12">Lymphocyte antigen 6H-like</fullName>
    </submittedName>
</protein>
<gene>
    <name evidence="12" type="primary">LOC103210217</name>
</gene>
<sequence>MDTFILVLGLWSSLACAEPVERLQCYQCLNANSTEDCKADMCLSSDTLCFSYHVVTKVGSKVINLITKGCAALCSMQPSHVWGEQYVNIQAQCCAYPLCNGAASAGSWGALFSLGLCLLQALQPLQLGPCSGPSPPLGDLRTVPHLFSALF</sequence>
<evidence type="ECO:0000313" key="12">
    <source>
        <dbReference type="RefSeq" id="XP_007954333.1"/>
    </source>
</evidence>
<evidence type="ECO:0000259" key="10">
    <source>
        <dbReference type="SMART" id="SM00134"/>
    </source>
</evidence>
<evidence type="ECO:0000256" key="4">
    <source>
        <dbReference type="ARBA" id="ARBA00022729"/>
    </source>
</evidence>
<keyword evidence="2" id="KW-1003">Cell membrane</keyword>
<dbReference type="InterPro" id="IPR045860">
    <property type="entry name" value="Snake_toxin-like_sf"/>
</dbReference>
<dbReference type="CDD" id="cd23551">
    <property type="entry name" value="TFP_LU_ECD_Ly6L"/>
    <property type="match status" value="1"/>
</dbReference>